<dbReference type="Pfam" id="PF07885">
    <property type="entry name" value="Ion_trans_2"/>
    <property type="match status" value="1"/>
</dbReference>
<name>A0A0C2XWW1_HEBCY</name>
<feature type="transmembrane region" description="Helical" evidence="9">
    <location>
        <begin position="282"/>
        <end position="301"/>
    </location>
</feature>
<dbReference type="Gene3D" id="1.10.287.70">
    <property type="match status" value="1"/>
</dbReference>
<evidence type="ECO:0000256" key="6">
    <source>
        <dbReference type="ARBA" id="ARBA00023136"/>
    </source>
</evidence>
<evidence type="ECO:0000256" key="8">
    <source>
        <dbReference type="SAM" id="MobiDB-lite"/>
    </source>
</evidence>
<keyword evidence="4 9" id="KW-1133">Transmembrane helix</keyword>
<dbReference type="EMBL" id="KN831778">
    <property type="protein sequence ID" value="KIM42108.1"/>
    <property type="molecule type" value="Genomic_DNA"/>
</dbReference>
<feature type="region of interest" description="Disordered" evidence="8">
    <location>
        <begin position="437"/>
        <end position="459"/>
    </location>
</feature>
<feature type="region of interest" description="Disordered" evidence="8">
    <location>
        <begin position="491"/>
        <end position="512"/>
    </location>
</feature>
<feature type="region of interest" description="Disordered" evidence="8">
    <location>
        <begin position="39"/>
        <end position="66"/>
    </location>
</feature>
<dbReference type="GO" id="GO:0022841">
    <property type="term" value="F:potassium ion leak channel activity"/>
    <property type="evidence" value="ECO:0007669"/>
    <property type="project" value="TreeGrafter"/>
</dbReference>
<dbReference type="InterPro" id="IPR003280">
    <property type="entry name" value="2pore_dom_K_chnl"/>
</dbReference>
<feature type="transmembrane region" description="Helical" evidence="9">
    <location>
        <begin position="121"/>
        <end position="142"/>
    </location>
</feature>
<keyword evidence="2" id="KW-0813">Transport</keyword>
<evidence type="ECO:0000256" key="1">
    <source>
        <dbReference type="ARBA" id="ARBA00004141"/>
    </source>
</evidence>
<dbReference type="HOGENOM" id="CLU_009214_0_0_1"/>
<evidence type="ECO:0000259" key="10">
    <source>
        <dbReference type="Pfam" id="PF07885"/>
    </source>
</evidence>
<evidence type="ECO:0000313" key="11">
    <source>
        <dbReference type="EMBL" id="KIM42108.1"/>
    </source>
</evidence>
<evidence type="ECO:0000256" key="5">
    <source>
        <dbReference type="ARBA" id="ARBA00023065"/>
    </source>
</evidence>
<keyword evidence="3 9" id="KW-0812">Transmembrane</keyword>
<feature type="transmembrane region" description="Helical" evidence="9">
    <location>
        <begin position="227"/>
        <end position="246"/>
    </location>
</feature>
<evidence type="ECO:0000256" key="7">
    <source>
        <dbReference type="ARBA" id="ARBA00023303"/>
    </source>
</evidence>
<reference evidence="12" key="2">
    <citation type="submission" date="2015-01" db="EMBL/GenBank/DDBJ databases">
        <title>Evolutionary Origins and Diversification of the Mycorrhizal Mutualists.</title>
        <authorList>
            <consortium name="DOE Joint Genome Institute"/>
            <consortium name="Mycorrhizal Genomics Consortium"/>
            <person name="Kohler A."/>
            <person name="Kuo A."/>
            <person name="Nagy L.G."/>
            <person name="Floudas D."/>
            <person name="Copeland A."/>
            <person name="Barry K.W."/>
            <person name="Cichocki N."/>
            <person name="Veneault-Fourrey C."/>
            <person name="LaButti K."/>
            <person name="Lindquist E.A."/>
            <person name="Lipzen A."/>
            <person name="Lundell T."/>
            <person name="Morin E."/>
            <person name="Murat C."/>
            <person name="Riley R."/>
            <person name="Ohm R."/>
            <person name="Sun H."/>
            <person name="Tunlid A."/>
            <person name="Henrissat B."/>
            <person name="Grigoriev I.V."/>
            <person name="Hibbett D.S."/>
            <person name="Martin F."/>
        </authorList>
    </citation>
    <scope>NUCLEOTIDE SEQUENCE [LARGE SCALE GENOMIC DNA]</scope>
    <source>
        <strain evidence="12">h7</strain>
    </source>
</reference>
<keyword evidence="12" id="KW-1185">Reference proteome</keyword>
<feature type="compositionally biased region" description="Polar residues" evidence="8">
    <location>
        <begin position="49"/>
        <end position="62"/>
    </location>
</feature>
<dbReference type="GO" id="GO:0005886">
    <property type="term" value="C:plasma membrane"/>
    <property type="evidence" value="ECO:0007669"/>
    <property type="project" value="TreeGrafter"/>
</dbReference>
<keyword evidence="5" id="KW-0406">Ion transport</keyword>
<feature type="transmembrane region" description="Helical" evidence="9">
    <location>
        <begin position="186"/>
        <end position="206"/>
    </location>
</feature>
<keyword evidence="7" id="KW-0407">Ion channel</keyword>
<dbReference type="InterPro" id="IPR013099">
    <property type="entry name" value="K_chnl_dom"/>
</dbReference>
<evidence type="ECO:0000256" key="2">
    <source>
        <dbReference type="ARBA" id="ARBA00022448"/>
    </source>
</evidence>
<protein>
    <recommendedName>
        <fullName evidence="10">Potassium channel domain-containing protein</fullName>
    </recommendedName>
</protein>
<dbReference type="GO" id="GO:0030322">
    <property type="term" value="P:stabilization of membrane potential"/>
    <property type="evidence" value="ECO:0007669"/>
    <property type="project" value="TreeGrafter"/>
</dbReference>
<feature type="transmembrane region" description="Helical" evidence="9">
    <location>
        <begin position="154"/>
        <end position="174"/>
    </location>
</feature>
<dbReference type="PANTHER" id="PTHR11003">
    <property type="entry name" value="POTASSIUM CHANNEL, SUBFAMILY K"/>
    <property type="match status" value="1"/>
</dbReference>
<dbReference type="PANTHER" id="PTHR11003:SF334">
    <property type="entry name" value="FI03418P"/>
    <property type="match status" value="1"/>
</dbReference>
<keyword evidence="6 9" id="KW-0472">Membrane</keyword>
<dbReference type="Proteomes" id="UP000053424">
    <property type="component" value="Unassembled WGS sequence"/>
</dbReference>
<sequence>MLLLHKVIQQFLEPRLSSADQAEDTEKRFCMAECSQDPHLLPSSHRRPSNTVRGDSLQPFQDNTEDMKSSRSYRILPIFSGIMIPFSIMLLIPSLTGHWYIRTGAGNVVVEVRPNPLLLNFAMGVSMGCGVIASACLVARFAERNVKLMTQLCIAFLFLHDIINIPVVTIFGVVHRFDDGFTYGQPFWLTVCSTIASTATNITLVYDYKKTVNFARSGTGLTHRQRYLVIIIIILLVYMSLGSGVISVMLKSTFIDALYFSVVSIETIGFGDIHPSSPGSRAFVCVYITGGILNLALAVALSREVLIEAVAIRFQNRMKAAKAHERERHILTRWRAAVRWRLQSKGLPVWINDHAEQREGRIGLRQTHHWYSSLRRFWRRLLDEVWREWEDPAWKYVYGPNQTRLNLEALSHSQLETAALEAGAPLSELVPQGLKLRTREQENVHSSSSQISSTDVNSHPPSLTHVRIAGMVSFLSTFAIAVTHEAFQEDPITETSSETTHEVDYSKPTGNGAPLTKFMTTARILQDDHMALAKTLEIEERNAFYGRLGVACILLGQLFL</sequence>
<feature type="compositionally biased region" description="Polar residues" evidence="8">
    <location>
        <begin position="444"/>
        <end position="459"/>
    </location>
</feature>
<dbReference type="STRING" id="686832.A0A0C2XWW1"/>
<comment type="subcellular location">
    <subcellularLocation>
        <location evidence="1">Membrane</location>
        <topology evidence="1">Multi-pass membrane protein</topology>
    </subcellularLocation>
</comment>
<dbReference type="AlphaFoldDB" id="A0A0C2XWW1"/>
<accession>A0A0C2XWW1</accession>
<dbReference type="SUPFAM" id="SSF81324">
    <property type="entry name" value="Voltage-gated potassium channels"/>
    <property type="match status" value="1"/>
</dbReference>
<evidence type="ECO:0000256" key="3">
    <source>
        <dbReference type="ARBA" id="ARBA00022692"/>
    </source>
</evidence>
<evidence type="ECO:0000256" key="4">
    <source>
        <dbReference type="ARBA" id="ARBA00022989"/>
    </source>
</evidence>
<gene>
    <name evidence="11" type="ORF">M413DRAFT_127201</name>
</gene>
<evidence type="ECO:0000313" key="12">
    <source>
        <dbReference type="Proteomes" id="UP000053424"/>
    </source>
</evidence>
<evidence type="ECO:0000256" key="9">
    <source>
        <dbReference type="SAM" id="Phobius"/>
    </source>
</evidence>
<dbReference type="OrthoDB" id="297496at2759"/>
<dbReference type="GO" id="GO:0015271">
    <property type="term" value="F:outward rectifier potassium channel activity"/>
    <property type="evidence" value="ECO:0007669"/>
    <property type="project" value="TreeGrafter"/>
</dbReference>
<feature type="transmembrane region" description="Helical" evidence="9">
    <location>
        <begin position="75"/>
        <end position="101"/>
    </location>
</feature>
<reference evidence="11 12" key="1">
    <citation type="submission" date="2014-04" db="EMBL/GenBank/DDBJ databases">
        <authorList>
            <consortium name="DOE Joint Genome Institute"/>
            <person name="Kuo A."/>
            <person name="Gay G."/>
            <person name="Dore J."/>
            <person name="Kohler A."/>
            <person name="Nagy L.G."/>
            <person name="Floudas D."/>
            <person name="Copeland A."/>
            <person name="Barry K.W."/>
            <person name="Cichocki N."/>
            <person name="Veneault-Fourrey C."/>
            <person name="LaButti K."/>
            <person name="Lindquist E.A."/>
            <person name="Lipzen A."/>
            <person name="Lundell T."/>
            <person name="Morin E."/>
            <person name="Murat C."/>
            <person name="Sun H."/>
            <person name="Tunlid A."/>
            <person name="Henrissat B."/>
            <person name="Grigoriev I.V."/>
            <person name="Hibbett D.S."/>
            <person name="Martin F."/>
            <person name="Nordberg H.P."/>
            <person name="Cantor M.N."/>
            <person name="Hua S.X."/>
        </authorList>
    </citation>
    <scope>NUCLEOTIDE SEQUENCE [LARGE SCALE GENOMIC DNA]</scope>
    <source>
        <strain evidence="12">h7</strain>
    </source>
</reference>
<feature type="domain" description="Potassium channel" evidence="10">
    <location>
        <begin position="234"/>
        <end position="306"/>
    </location>
</feature>
<proteinExistence type="predicted"/>
<organism evidence="11 12">
    <name type="scientific">Hebeloma cylindrosporum</name>
    <dbReference type="NCBI Taxonomy" id="76867"/>
    <lineage>
        <taxon>Eukaryota</taxon>
        <taxon>Fungi</taxon>
        <taxon>Dikarya</taxon>
        <taxon>Basidiomycota</taxon>
        <taxon>Agaricomycotina</taxon>
        <taxon>Agaricomycetes</taxon>
        <taxon>Agaricomycetidae</taxon>
        <taxon>Agaricales</taxon>
        <taxon>Agaricineae</taxon>
        <taxon>Hymenogastraceae</taxon>
        <taxon>Hebeloma</taxon>
    </lineage>
</organism>